<protein>
    <recommendedName>
        <fullName evidence="3">Transposase</fullName>
    </recommendedName>
</protein>
<evidence type="ECO:0000313" key="2">
    <source>
        <dbReference type="Proteomes" id="UP001444625"/>
    </source>
</evidence>
<dbReference type="Proteomes" id="UP001444625">
    <property type="component" value="Unassembled WGS sequence"/>
</dbReference>
<evidence type="ECO:0000313" key="1">
    <source>
        <dbReference type="EMBL" id="MEN2765809.1"/>
    </source>
</evidence>
<accession>A0ABU9XC18</accession>
<sequence>MTRTFNKDDKYRPLVTIKKVKGKVPTVLHVSSRRYVYEPEDKRR</sequence>
<reference evidence="1 2" key="1">
    <citation type="submission" date="2024-05" db="EMBL/GenBank/DDBJ databases">
        <authorList>
            <person name="Haq I."/>
            <person name="Ullah Z."/>
            <person name="Ahmad R."/>
            <person name="Li M."/>
            <person name="Tong Y."/>
        </authorList>
    </citation>
    <scope>NUCLEOTIDE SEQUENCE [LARGE SCALE GENOMIC DNA]</scope>
    <source>
        <strain evidence="1 2">16A2E</strain>
    </source>
</reference>
<gene>
    <name evidence="1" type="ORF">ABC228_01295</name>
</gene>
<proteinExistence type="predicted"/>
<evidence type="ECO:0008006" key="3">
    <source>
        <dbReference type="Google" id="ProtNLM"/>
    </source>
</evidence>
<keyword evidence="2" id="KW-1185">Reference proteome</keyword>
<dbReference type="EMBL" id="JBDIML010000001">
    <property type="protein sequence ID" value="MEN2765809.1"/>
    <property type="molecule type" value="Genomic_DNA"/>
</dbReference>
<organism evidence="1 2">
    <name type="scientific">Ornithinibacillus xuwenensis</name>
    <dbReference type="NCBI Taxonomy" id="3144668"/>
    <lineage>
        <taxon>Bacteria</taxon>
        <taxon>Bacillati</taxon>
        <taxon>Bacillota</taxon>
        <taxon>Bacilli</taxon>
        <taxon>Bacillales</taxon>
        <taxon>Bacillaceae</taxon>
        <taxon>Ornithinibacillus</taxon>
    </lineage>
</organism>
<name>A0ABU9XC18_9BACI</name>
<comment type="caution">
    <text evidence="1">The sequence shown here is derived from an EMBL/GenBank/DDBJ whole genome shotgun (WGS) entry which is preliminary data.</text>
</comment>
<dbReference type="RefSeq" id="WP_345823281.1">
    <property type="nucleotide sequence ID" value="NZ_JBDIML010000001.1"/>
</dbReference>